<evidence type="ECO:0000313" key="2">
    <source>
        <dbReference type="Proteomes" id="UP000602004"/>
    </source>
</evidence>
<dbReference type="Proteomes" id="UP000602004">
    <property type="component" value="Unassembled WGS sequence"/>
</dbReference>
<evidence type="ECO:0000313" key="1">
    <source>
        <dbReference type="EMBL" id="GGC68632.1"/>
    </source>
</evidence>
<keyword evidence="2" id="KW-1185">Reference proteome</keyword>
<gene>
    <name evidence="1" type="ORF">GCM10011400_65700</name>
</gene>
<proteinExistence type="predicted"/>
<sequence>MQEQQSDNLRHVESGYHGHHCMFKQRHEDSCRHTAHFPGELSKCQTLDMQLPNCDALNRAAYHGQWHRRRNPQQCISDIRGAETISSQARTNETNHDRCRYKYRQHRPNIQHRKFHIPLILNYKALQAEIRKYGGDGHDDEVDRHNT</sequence>
<name>A0ABQ1NJI5_9BURK</name>
<dbReference type="EMBL" id="BMHL01000018">
    <property type="protein sequence ID" value="GGC68632.1"/>
    <property type="molecule type" value="Genomic_DNA"/>
</dbReference>
<organism evidence="1 2">
    <name type="scientific">Paraburkholderia caffeinilytica</name>
    <dbReference type="NCBI Taxonomy" id="1761016"/>
    <lineage>
        <taxon>Bacteria</taxon>
        <taxon>Pseudomonadati</taxon>
        <taxon>Pseudomonadota</taxon>
        <taxon>Betaproteobacteria</taxon>
        <taxon>Burkholderiales</taxon>
        <taxon>Burkholderiaceae</taxon>
        <taxon>Paraburkholderia</taxon>
    </lineage>
</organism>
<accession>A0ABQ1NJI5</accession>
<protein>
    <submittedName>
        <fullName evidence="1">Uncharacterized protein</fullName>
    </submittedName>
</protein>
<comment type="caution">
    <text evidence="1">The sequence shown here is derived from an EMBL/GenBank/DDBJ whole genome shotgun (WGS) entry which is preliminary data.</text>
</comment>
<reference evidence="2" key="1">
    <citation type="journal article" date="2019" name="Int. J. Syst. Evol. Microbiol.">
        <title>The Global Catalogue of Microorganisms (GCM) 10K type strain sequencing project: providing services to taxonomists for standard genome sequencing and annotation.</title>
        <authorList>
            <consortium name="The Broad Institute Genomics Platform"/>
            <consortium name="The Broad Institute Genome Sequencing Center for Infectious Disease"/>
            <person name="Wu L."/>
            <person name="Ma J."/>
        </authorList>
    </citation>
    <scope>NUCLEOTIDE SEQUENCE [LARGE SCALE GENOMIC DNA]</scope>
    <source>
        <strain evidence="2">CGMCC 1.15103</strain>
    </source>
</reference>